<dbReference type="EMBL" id="QRBI01000099">
    <property type="protein sequence ID" value="RMC17440.1"/>
    <property type="molecule type" value="Genomic_DNA"/>
</dbReference>
<dbReference type="Proteomes" id="UP000269221">
    <property type="component" value="Unassembled WGS sequence"/>
</dbReference>
<dbReference type="AlphaFoldDB" id="A0A3M0L3B2"/>
<reference evidence="1 2" key="1">
    <citation type="submission" date="2018-07" db="EMBL/GenBank/DDBJ databases">
        <title>A high quality draft genome assembly of the barn swallow (H. rustica rustica).</title>
        <authorList>
            <person name="Formenti G."/>
            <person name="Chiara M."/>
            <person name="Poveda L."/>
            <person name="Francoijs K.-J."/>
            <person name="Bonisoli-Alquati A."/>
            <person name="Canova L."/>
            <person name="Gianfranceschi L."/>
            <person name="Horner D.S."/>
            <person name="Saino N."/>
        </authorList>
    </citation>
    <scope>NUCLEOTIDE SEQUENCE [LARGE SCALE GENOMIC DNA]</scope>
    <source>
        <strain evidence="1">Chelidonia</strain>
        <tissue evidence="1">Blood</tissue>
    </source>
</reference>
<evidence type="ECO:0000313" key="1">
    <source>
        <dbReference type="EMBL" id="RMC17440.1"/>
    </source>
</evidence>
<comment type="caution">
    <text evidence="1">The sequence shown here is derived from an EMBL/GenBank/DDBJ whole genome shotgun (WGS) entry which is preliminary data.</text>
</comment>
<gene>
    <name evidence="1" type="ORF">DUI87_06022</name>
</gene>
<evidence type="ECO:0000313" key="2">
    <source>
        <dbReference type="Proteomes" id="UP000269221"/>
    </source>
</evidence>
<accession>A0A3M0L3B2</accession>
<organism evidence="1 2">
    <name type="scientific">Hirundo rustica rustica</name>
    <dbReference type="NCBI Taxonomy" id="333673"/>
    <lineage>
        <taxon>Eukaryota</taxon>
        <taxon>Metazoa</taxon>
        <taxon>Chordata</taxon>
        <taxon>Craniata</taxon>
        <taxon>Vertebrata</taxon>
        <taxon>Euteleostomi</taxon>
        <taxon>Archelosauria</taxon>
        <taxon>Archosauria</taxon>
        <taxon>Dinosauria</taxon>
        <taxon>Saurischia</taxon>
        <taxon>Theropoda</taxon>
        <taxon>Coelurosauria</taxon>
        <taxon>Aves</taxon>
        <taxon>Neognathae</taxon>
        <taxon>Neoaves</taxon>
        <taxon>Telluraves</taxon>
        <taxon>Australaves</taxon>
        <taxon>Passeriformes</taxon>
        <taxon>Sylvioidea</taxon>
        <taxon>Hirundinidae</taxon>
        <taxon>Hirundo</taxon>
    </lineage>
</organism>
<dbReference type="OrthoDB" id="276744at2759"/>
<dbReference type="STRING" id="333673.A0A3M0L3B2"/>
<keyword evidence="2" id="KW-1185">Reference proteome</keyword>
<sequence>MIKKKKSRREEEGGGAWRERITAVRYLLEIQPTRETTIQKILGSGRDLPDIVNVPMGTSATQELLLVNREGLKDMEMLEQAQRRAMELVKGVESKSNEEQLRELGVFSLEERRLRGDLITLYSCLRRL</sequence>
<name>A0A3M0L3B2_HIRRU</name>
<protein>
    <submittedName>
        <fullName evidence="1">Uncharacterized protein</fullName>
    </submittedName>
</protein>
<proteinExistence type="predicted"/>